<sequence>MTSDHDCDLAIIGGGLAGGLIALALATRRPGLRLMLVEAEERLGGNHIWSFFDSDIDEDDRWIVEPLICHRWPSYDVIFPGHRRTLDTAYNSIESERLDTMLRTRLGPESLLTGHRVADVQPNGATLEDGTRIATRALIDTRGTGDLSLLDLGWQKFVGRELQLARPHGLARPIVMDATVDQQDGYRFVYCLPFSADRLFIEDTYYSDNADLDGPTLGQRIEAYAAQHGWSIETMLREESGILPVAMSGDFEAYWRSGGDATAKAGMRAGLFHPTTGYSLPDAVRIAAFVTLLDDLSGNALHHALHGFARRAWAQRSFYRLLDRMLFRAAAPMERYKVLERFYRLDAGLIGRFYAARSTVLDRLRILAGKPPVPIGRALGAMMGKEA</sequence>
<dbReference type="Proteomes" id="UP000244162">
    <property type="component" value="Unassembled WGS sequence"/>
</dbReference>
<gene>
    <name evidence="2" type="primary">crtY</name>
    <name evidence="2" type="ORF">CLG96_04760</name>
</gene>
<dbReference type="InterPro" id="IPR036188">
    <property type="entry name" value="FAD/NAD-bd_sf"/>
</dbReference>
<dbReference type="GO" id="GO:0016117">
    <property type="term" value="P:carotenoid biosynthetic process"/>
    <property type="evidence" value="ECO:0007669"/>
    <property type="project" value="InterPro"/>
</dbReference>
<dbReference type="SUPFAM" id="SSF51905">
    <property type="entry name" value="FAD/NAD(P)-binding domain"/>
    <property type="match status" value="1"/>
</dbReference>
<reference evidence="2 3" key="1">
    <citation type="submission" date="2017-09" db="EMBL/GenBank/DDBJ databases">
        <title>Sphingomonas panjinensis sp.nov., isolated from oil-contaminated soil.</title>
        <authorList>
            <person name="Wang L."/>
            <person name="Chen L."/>
        </authorList>
    </citation>
    <scope>NUCLEOTIDE SEQUENCE [LARGE SCALE GENOMIC DNA]</scope>
    <source>
        <strain evidence="2 3">FW-11</strain>
    </source>
</reference>
<dbReference type="NCBIfam" id="TIGR01790">
    <property type="entry name" value="carotene-cycl"/>
    <property type="match status" value="1"/>
</dbReference>
<evidence type="ECO:0000313" key="3">
    <source>
        <dbReference type="Proteomes" id="UP000244162"/>
    </source>
</evidence>
<dbReference type="InterPro" id="IPR008461">
    <property type="entry name" value="CrtY"/>
</dbReference>
<keyword evidence="3" id="KW-1185">Reference proteome</keyword>
<dbReference type="Gene3D" id="3.50.50.60">
    <property type="entry name" value="FAD/NAD(P)-binding domain"/>
    <property type="match status" value="1"/>
</dbReference>
<dbReference type="GO" id="GO:0016705">
    <property type="term" value="F:oxidoreductase activity, acting on paired donors, with incorporation or reduction of molecular oxygen"/>
    <property type="evidence" value="ECO:0007669"/>
    <property type="project" value="InterPro"/>
</dbReference>
<dbReference type="NCBIfam" id="TIGR01789">
    <property type="entry name" value="lycopene_cycl"/>
    <property type="match status" value="1"/>
</dbReference>
<organism evidence="2 3">
    <name type="scientific">Sphingomonas oleivorans</name>
    <dbReference type="NCBI Taxonomy" id="1735121"/>
    <lineage>
        <taxon>Bacteria</taxon>
        <taxon>Pseudomonadati</taxon>
        <taxon>Pseudomonadota</taxon>
        <taxon>Alphaproteobacteria</taxon>
        <taxon>Sphingomonadales</taxon>
        <taxon>Sphingomonadaceae</taxon>
        <taxon>Sphingomonas</taxon>
    </lineage>
</organism>
<evidence type="ECO:0000313" key="2">
    <source>
        <dbReference type="EMBL" id="PTQ13410.1"/>
    </source>
</evidence>
<dbReference type="Pfam" id="PF05834">
    <property type="entry name" value="Lycopene_cycl"/>
    <property type="match status" value="1"/>
</dbReference>
<accession>A0A2T5G2P9</accession>
<dbReference type="AlphaFoldDB" id="A0A2T5G2P9"/>
<evidence type="ECO:0000256" key="1">
    <source>
        <dbReference type="ARBA" id="ARBA00006599"/>
    </source>
</evidence>
<name>A0A2T5G2P9_9SPHN</name>
<proteinExistence type="inferred from homology"/>
<protein>
    <submittedName>
        <fullName evidence="2">Lycopene cyclase</fullName>
    </submittedName>
</protein>
<dbReference type="GO" id="GO:0045436">
    <property type="term" value="F:lycopene beta cyclase activity"/>
    <property type="evidence" value="ECO:0007669"/>
    <property type="project" value="InterPro"/>
</dbReference>
<dbReference type="RefSeq" id="WP_107966642.1">
    <property type="nucleotide sequence ID" value="NZ_NWBU01000004.1"/>
</dbReference>
<dbReference type="OrthoDB" id="5793379at2"/>
<dbReference type="EMBL" id="NWBU01000004">
    <property type="protein sequence ID" value="PTQ13410.1"/>
    <property type="molecule type" value="Genomic_DNA"/>
</dbReference>
<comment type="caution">
    <text evidence="2">The sequence shown here is derived from an EMBL/GenBank/DDBJ whole genome shotgun (WGS) entry which is preliminary data.</text>
</comment>
<comment type="similarity">
    <text evidence="1">Belongs to the lycopene cyclase family.</text>
</comment>
<dbReference type="InterPro" id="IPR010108">
    <property type="entry name" value="Lycopene_cyclase_b/e"/>
</dbReference>